<comment type="caution">
    <text evidence="2">The sequence shown here is derived from an EMBL/GenBank/DDBJ whole genome shotgun (WGS) entry which is preliminary data.</text>
</comment>
<evidence type="ECO:0000313" key="3">
    <source>
        <dbReference type="Proteomes" id="UP000314294"/>
    </source>
</evidence>
<reference evidence="2 3" key="1">
    <citation type="submission" date="2019-03" db="EMBL/GenBank/DDBJ databases">
        <title>First draft genome of Liparis tanakae, snailfish: a comprehensive survey of snailfish specific genes.</title>
        <authorList>
            <person name="Kim W."/>
            <person name="Song I."/>
            <person name="Jeong J.-H."/>
            <person name="Kim D."/>
            <person name="Kim S."/>
            <person name="Ryu S."/>
            <person name="Song J.Y."/>
            <person name="Lee S.K."/>
        </authorList>
    </citation>
    <scope>NUCLEOTIDE SEQUENCE [LARGE SCALE GENOMIC DNA]</scope>
    <source>
        <tissue evidence="2">Muscle</tissue>
    </source>
</reference>
<accession>A0A4Z2FLQ3</accession>
<dbReference type="Proteomes" id="UP000314294">
    <property type="component" value="Unassembled WGS sequence"/>
</dbReference>
<name>A0A4Z2FLQ3_9TELE</name>
<evidence type="ECO:0000256" key="1">
    <source>
        <dbReference type="SAM" id="MobiDB-lite"/>
    </source>
</evidence>
<evidence type="ECO:0000313" key="2">
    <source>
        <dbReference type="EMBL" id="TNN42089.1"/>
    </source>
</evidence>
<feature type="region of interest" description="Disordered" evidence="1">
    <location>
        <begin position="1"/>
        <end position="46"/>
    </location>
</feature>
<sequence>MRTPSTCRSSFAESARRPSPRVRRSPLPQTGSAPSPPSSFRGGDVEVGVADGAGFWSGKKTPKLIKKKMDVVLCLRASGGGAGLGEDESGAGGNVDVIRRAVLMEPSVRRRGPEET</sequence>
<dbReference type="AlphaFoldDB" id="A0A4Z2FLQ3"/>
<organism evidence="2 3">
    <name type="scientific">Liparis tanakae</name>
    <name type="common">Tanaka's snailfish</name>
    <dbReference type="NCBI Taxonomy" id="230148"/>
    <lineage>
        <taxon>Eukaryota</taxon>
        <taxon>Metazoa</taxon>
        <taxon>Chordata</taxon>
        <taxon>Craniata</taxon>
        <taxon>Vertebrata</taxon>
        <taxon>Euteleostomi</taxon>
        <taxon>Actinopterygii</taxon>
        <taxon>Neopterygii</taxon>
        <taxon>Teleostei</taxon>
        <taxon>Neoteleostei</taxon>
        <taxon>Acanthomorphata</taxon>
        <taxon>Eupercaria</taxon>
        <taxon>Perciformes</taxon>
        <taxon>Cottioidei</taxon>
        <taxon>Cottales</taxon>
        <taxon>Liparidae</taxon>
        <taxon>Liparis</taxon>
    </lineage>
</organism>
<keyword evidence="3" id="KW-1185">Reference proteome</keyword>
<feature type="compositionally biased region" description="Polar residues" evidence="1">
    <location>
        <begin position="1"/>
        <end position="12"/>
    </location>
</feature>
<protein>
    <submittedName>
        <fullName evidence="2">Uncharacterized protein</fullName>
    </submittedName>
</protein>
<proteinExistence type="predicted"/>
<gene>
    <name evidence="2" type="ORF">EYF80_047734</name>
</gene>
<dbReference type="EMBL" id="SRLO01001060">
    <property type="protein sequence ID" value="TNN42089.1"/>
    <property type="molecule type" value="Genomic_DNA"/>
</dbReference>